<dbReference type="Gene3D" id="3.40.30.10">
    <property type="entry name" value="Glutaredoxin"/>
    <property type="match status" value="1"/>
</dbReference>
<reference evidence="2" key="1">
    <citation type="journal article" date="2019" name="Int. J. Syst. Evol. Microbiol.">
        <title>The Global Catalogue of Microorganisms (GCM) 10K type strain sequencing project: providing services to taxonomists for standard genome sequencing and annotation.</title>
        <authorList>
            <consortium name="The Broad Institute Genomics Platform"/>
            <consortium name="The Broad Institute Genome Sequencing Center for Infectious Disease"/>
            <person name="Wu L."/>
            <person name="Ma J."/>
        </authorList>
    </citation>
    <scope>NUCLEOTIDE SEQUENCE [LARGE SCALE GENOMIC DNA]</scope>
    <source>
        <strain evidence="2">CCUG 60527</strain>
    </source>
</reference>
<evidence type="ECO:0008006" key="3">
    <source>
        <dbReference type="Google" id="ProtNLM"/>
    </source>
</evidence>
<accession>A0ABW3JT02</accession>
<evidence type="ECO:0000313" key="2">
    <source>
        <dbReference type="Proteomes" id="UP001597062"/>
    </source>
</evidence>
<evidence type="ECO:0000313" key="1">
    <source>
        <dbReference type="EMBL" id="MFD0993555.1"/>
    </source>
</evidence>
<proteinExistence type="predicted"/>
<gene>
    <name evidence="1" type="ORF">ACFQ1U_10100</name>
</gene>
<dbReference type="RefSeq" id="WP_386107935.1">
    <property type="nucleotide sequence ID" value="NZ_JBHTJR010000048.1"/>
</dbReference>
<dbReference type="PROSITE" id="PS51257">
    <property type="entry name" value="PROKAR_LIPOPROTEIN"/>
    <property type="match status" value="1"/>
</dbReference>
<dbReference type="Proteomes" id="UP001597062">
    <property type="component" value="Unassembled WGS sequence"/>
</dbReference>
<sequence length="444" mass="52145">MTKYILPLLTIFFLSCSKSPKKEFTYFGGKIINPKTDFVVLFDNEKPLDTIKLKNDHTFMGKLKGIHSGLYYFKHGPEHQFVYLEPNDSLLIRLNTWDFDESLVFSGVNADRNNVLIEAFLQTEIDQRNFYKYYTLQPEQFKLKVDSLLNRKANFIEDYKLNNNETSEQFLKTLSIALNYPIYTKIENYIAQKKLKNLPDNFANHRELTNINLDSLMFFGTYYRYVQANLYGEVYQNDNYKTNDDYTVALLNDIDKKIVSEKSKNRMLRRAAIRHFYDKSSCHVNKQMFDTFLNLTSDNEDKEEMKRLLNDIYKLNKNKQLPDFKMVSPQGAIENVSELAANKKTIIYFRNSKRSSKDWVAKRINYLVHNNPDKTFLVVNMDTKKEYVPNLDIKLQYYLTSDSEAREFLTSKLPRVVLVDENGIVVNGFASLSSEKINSQIKEL</sequence>
<comment type="caution">
    <text evidence="1">The sequence shown here is derived from an EMBL/GenBank/DDBJ whole genome shotgun (WGS) entry which is preliminary data.</text>
</comment>
<name>A0ABW3JT02_9FLAO</name>
<protein>
    <recommendedName>
        <fullName evidence="3">Thioredoxin domain-containing protein</fullName>
    </recommendedName>
</protein>
<organism evidence="1 2">
    <name type="scientific">Tenacibaculum geojense</name>
    <dbReference type="NCBI Taxonomy" id="915352"/>
    <lineage>
        <taxon>Bacteria</taxon>
        <taxon>Pseudomonadati</taxon>
        <taxon>Bacteroidota</taxon>
        <taxon>Flavobacteriia</taxon>
        <taxon>Flavobacteriales</taxon>
        <taxon>Flavobacteriaceae</taxon>
        <taxon>Tenacibaculum</taxon>
    </lineage>
</organism>
<dbReference type="EMBL" id="JBHTJR010000048">
    <property type="protein sequence ID" value="MFD0993555.1"/>
    <property type="molecule type" value="Genomic_DNA"/>
</dbReference>
<keyword evidence="2" id="KW-1185">Reference proteome</keyword>